<name>A0A2S0I7E2_9BURK</name>
<gene>
    <name evidence="1" type="ORF">CLM73_12885</name>
</gene>
<proteinExistence type="predicted"/>
<organism evidence="1 2">
    <name type="scientific">Achromobacter spanius</name>
    <dbReference type="NCBI Taxonomy" id="217203"/>
    <lineage>
        <taxon>Bacteria</taxon>
        <taxon>Pseudomonadati</taxon>
        <taxon>Pseudomonadota</taxon>
        <taxon>Betaproteobacteria</taxon>
        <taxon>Burkholderiales</taxon>
        <taxon>Alcaligenaceae</taxon>
        <taxon>Achromobacter</taxon>
    </lineage>
</organism>
<accession>A0A2S0I7E2</accession>
<dbReference type="Proteomes" id="UP000239477">
    <property type="component" value="Chromosome"/>
</dbReference>
<protein>
    <submittedName>
        <fullName evidence="1">Uncharacterized protein</fullName>
    </submittedName>
</protein>
<dbReference type="AlphaFoldDB" id="A0A2S0I7E2"/>
<dbReference type="EMBL" id="CP023270">
    <property type="protein sequence ID" value="AVJ27941.1"/>
    <property type="molecule type" value="Genomic_DNA"/>
</dbReference>
<evidence type="ECO:0000313" key="1">
    <source>
        <dbReference type="EMBL" id="AVJ27941.1"/>
    </source>
</evidence>
<sequence length="87" mass="8884">MTVPALANAGGGVIGFIGAVVEPAVCTPRVTPASPGGLPRVACAPDYRGRALQPALRVRTSVREVPAPANADARGSGKRYVVTLDYL</sequence>
<reference evidence="1 2" key="1">
    <citation type="submission" date="2017-09" db="EMBL/GenBank/DDBJ databases">
        <title>Genomic, metabolic, and phenotypic characteristics of bacterial isolates from the natural microbiome of the model nematode Caenorhabditis elegans.</title>
        <authorList>
            <person name="Zimmermann J."/>
            <person name="Obeng N."/>
            <person name="Yang W."/>
            <person name="Obeng O."/>
            <person name="Kissoyan K."/>
            <person name="Pees B."/>
            <person name="Dirksen P."/>
            <person name="Hoppner M."/>
            <person name="Franke A."/>
            <person name="Rosenstiel P."/>
            <person name="Leippe M."/>
            <person name="Dierking K."/>
            <person name="Kaleta C."/>
            <person name="Schulenburg H."/>
        </authorList>
    </citation>
    <scope>NUCLEOTIDE SEQUENCE [LARGE SCALE GENOMIC DNA]</scope>
    <source>
        <strain evidence="1 2">MYb73</strain>
    </source>
</reference>
<evidence type="ECO:0000313" key="2">
    <source>
        <dbReference type="Proteomes" id="UP000239477"/>
    </source>
</evidence>
<keyword evidence="2" id="KW-1185">Reference proteome</keyword>